<dbReference type="PATRIC" id="fig|1073571.4.peg.7034"/>
<dbReference type="Proteomes" id="UP000033163">
    <property type="component" value="Chromosome I"/>
</dbReference>
<accession>A0A0E4CZT0</accession>
<dbReference type="KEGG" id="pri:PRIO_6577"/>
<dbReference type="NCBIfam" id="TIGR00686">
    <property type="entry name" value="phnA"/>
    <property type="match status" value="1"/>
</dbReference>
<dbReference type="HOGENOM" id="CLU_134486_0_1_9"/>
<dbReference type="AlphaFoldDB" id="A0A0E4CZT0"/>
<comment type="similarity">
    <text evidence="1">Belongs to the YjdM family.</text>
</comment>
<dbReference type="EMBL" id="LN831776">
    <property type="protein sequence ID" value="CQR58924.1"/>
    <property type="molecule type" value="Genomic_DNA"/>
</dbReference>
<dbReference type="SUPFAM" id="SSF82057">
    <property type="entry name" value="Prokaryotic SH3-related domain"/>
    <property type="match status" value="1"/>
</dbReference>
<protein>
    <recommendedName>
        <fullName evidence="2">Protein YjdM</fullName>
    </recommendedName>
</protein>
<dbReference type="InterPro" id="IPR013988">
    <property type="entry name" value="YjdM_C"/>
</dbReference>
<dbReference type="PANTHER" id="PTHR30305">
    <property type="entry name" value="PROTEIN YJDM-RELATED"/>
    <property type="match status" value="1"/>
</dbReference>
<dbReference type="PANTHER" id="PTHR30305:SF3">
    <property type="entry name" value="PROTEIN YJDM"/>
    <property type="match status" value="1"/>
</dbReference>
<feature type="domain" description="Protein YjdM N-terminal" evidence="4">
    <location>
        <begin position="3"/>
        <end position="32"/>
    </location>
</feature>
<evidence type="ECO:0000313" key="5">
    <source>
        <dbReference type="EMBL" id="CQR58924.1"/>
    </source>
</evidence>
<evidence type="ECO:0000313" key="6">
    <source>
        <dbReference type="Proteomes" id="UP000033163"/>
    </source>
</evidence>
<dbReference type="FunFam" id="2.20.25.10:FF:000003">
    <property type="entry name" value="Alkylphosphonate utilization protein PhnA"/>
    <property type="match status" value="1"/>
</dbReference>
<feature type="domain" description="Protein YjdM C-terminal" evidence="3">
    <location>
        <begin position="46"/>
        <end position="113"/>
    </location>
</feature>
<evidence type="ECO:0000259" key="3">
    <source>
        <dbReference type="Pfam" id="PF03831"/>
    </source>
</evidence>
<dbReference type="RefSeq" id="WP_020426211.1">
    <property type="nucleotide sequence ID" value="NZ_AGBD01000096.1"/>
</dbReference>
<dbReference type="SUPFAM" id="SSF57783">
    <property type="entry name" value="Zinc beta-ribbon"/>
    <property type="match status" value="1"/>
</dbReference>
<gene>
    <name evidence="5" type="ORF">PRIO_6577</name>
</gene>
<dbReference type="Gene3D" id="2.30.30.40">
    <property type="entry name" value="SH3 Domains"/>
    <property type="match status" value="1"/>
</dbReference>
<dbReference type="Pfam" id="PF08274">
    <property type="entry name" value="Zn_Ribbon_YjdM"/>
    <property type="match status" value="1"/>
</dbReference>
<sequence length="113" mass="12265">MNELPNCPQCSSEYTYEDGMLLVCPECGHEWAQSAGNASSEESKVVRDANGNILNDGDSVTVIKDLKVKGSSSVLKIGTKVKNIRLVEGDHDIDCKIDGFGAMKLKSEFVRKA</sequence>
<dbReference type="FunFam" id="2.30.30.40:FF:000013">
    <property type="entry name" value="Alkylphosphonate utilization protein PhnA"/>
    <property type="match status" value="1"/>
</dbReference>
<dbReference type="InterPro" id="IPR013987">
    <property type="entry name" value="YjdM_N"/>
</dbReference>
<dbReference type="Pfam" id="PF03831">
    <property type="entry name" value="YjdM"/>
    <property type="match status" value="1"/>
</dbReference>
<dbReference type="Gene3D" id="2.20.25.10">
    <property type="match status" value="1"/>
</dbReference>
<evidence type="ECO:0000256" key="2">
    <source>
        <dbReference type="ARBA" id="ARBA00071166"/>
    </source>
</evidence>
<reference evidence="6" key="1">
    <citation type="submission" date="2015-03" db="EMBL/GenBank/DDBJ databases">
        <authorList>
            <person name="Wibberg D."/>
        </authorList>
    </citation>
    <scope>NUCLEOTIDE SEQUENCE [LARGE SCALE GENOMIC DNA]</scope>
</reference>
<evidence type="ECO:0000256" key="1">
    <source>
        <dbReference type="ARBA" id="ARBA00009248"/>
    </source>
</evidence>
<name>A0A0E4CZT0_9BACL</name>
<dbReference type="STRING" id="483937.AMQ84_30935"/>
<dbReference type="InterPro" id="IPR004624">
    <property type="entry name" value="YjdM"/>
</dbReference>
<proteinExistence type="inferred from homology"/>
<evidence type="ECO:0000259" key="4">
    <source>
        <dbReference type="Pfam" id="PF08274"/>
    </source>
</evidence>
<organism evidence="5 6">
    <name type="scientific">Paenibacillus riograndensis SBR5</name>
    <dbReference type="NCBI Taxonomy" id="1073571"/>
    <lineage>
        <taxon>Bacteria</taxon>
        <taxon>Bacillati</taxon>
        <taxon>Bacillota</taxon>
        <taxon>Bacilli</taxon>
        <taxon>Bacillales</taxon>
        <taxon>Paenibacillaceae</taxon>
        <taxon>Paenibacillus</taxon>
        <taxon>Paenibacillus sonchi group</taxon>
    </lineage>
</organism>